<dbReference type="Proteomes" id="UP000593562">
    <property type="component" value="Unassembled WGS sequence"/>
</dbReference>
<gene>
    <name evidence="1" type="ORF">HS088_TW09G00330</name>
</gene>
<proteinExistence type="predicted"/>
<reference evidence="1 2" key="1">
    <citation type="journal article" date="2020" name="Nat. Commun.">
        <title>Genome of Tripterygium wilfordii and identification of cytochrome P450 involved in triptolide biosynthesis.</title>
        <authorList>
            <person name="Tu L."/>
            <person name="Su P."/>
            <person name="Zhang Z."/>
            <person name="Gao L."/>
            <person name="Wang J."/>
            <person name="Hu T."/>
            <person name="Zhou J."/>
            <person name="Zhang Y."/>
            <person name="Zhao Y."/>
            <person name="Liu Y."/>
            <person name="Song Y."/>
            <person name="Tong Y."/>
            <person name="Lu Y."/>
            <person name="Yang J."/>
            <person name="Xu C."/>
            <person name="Jia M."/>
            <person name="Peters R.J."/>
            <person name="Huang L."/>
            <person name="Gao W."/>
        </authorList>
    </citation>
    <scope>NUCLEOTIDE SEQUENCE [LARGE SCALE GENOMIC DNA]</scope>
    <source>
        <strain evidence="2">cv. XIE 37</strain>
        <tissue evidence="1">Leaf</tissue>
    </source>
</reference>
<accession>A0A7J7D8A3</accession>
<protein>
    <submittedName>
        <fullName evidence="1">Uncharacterized protein</fullName>
    </submittedName>
</protein>
<evidence type="ECO:0000313" key="1">
    <source>
        <dbReference type="EMBL" id="KAF5742286.1"/>
    </source>
</evidence>
<dbReference type="AlphaFoldDB" id="A0A7J7D8A3"/>
<evidence type="ECO:0000313" key="2">
    <source>
        <dbReference type="Proteomes" id="UP000593562"/>
    </source>
</evidence>
<dbReference type="InParanoid" id="A0A7J7D8A3"/>
<dbReference type="EMBL" id="JAAARO010000009">
    <property type="protein sequence ID" value="KAF5742286.1"/>
    <property type="molecule type" value="Genomic_DNA"/>
</dbReference>
<name>A0A7J7D8A3_TRIWF</name>
<keyword evidence="2" id="KW-1185">Reference proteome</keyword>
<sequence length="118" mass="13449">MTARKNLKEESKMQVKPYFTHYTSRTINCLITPKSIEIKGRPIECVRPGQEEAGVPVEVQLCCPTHTQESESRIKYLVNEHSYFKVARPPLIFKCIDPLSSFNKTSHHPVLGPLPSLQ</sequence>
<comment type="caution">
    <text evidence="1">The sequence shown here is derived from an EMBL/GenBank/DDBJ whole genome shotgun (WGS) entry which is preliminary data.</text>
</comment>
<organism evidence="1 2">
    <name type="scientific">Tripterygium wilfordii</name>
    <name type="common">Thunder God vine</name>
    <dbReference type="NCBI Taxonomy" id="458696"/>
    <lineage>
        <taxon>Eukaryota</taxon>
        <taxon>Viridiplantae</taxon>
        <taxon>Streptophyta</taxon>
        <taxon>Embryophyta</taxon>
        <taxon>Tracheophyta</taxon>
        <taxon>Spermatophyta</taxon>
        <taxon>Magnoliopsida</taxon>
        <taxon>eudicotyledons</taxon>
        <taxon>Gunneridae</taxon>
        <taxon>Pentapetalae</taxon>
        <taxon>rosids</taxon>
        <taxon>fabids</taxon>
        <taxon>Celastrales</taxon>
        <taxon>Celastraceae</taxon>
        <taxon>Tripterygium</taxon>
    </lineage>
</organism>